<sequence>MPTEKKISSASDCINAMVDGSELRKVRSNSRVYHRYFLLDADMQSLRWEPSKKESEKAKIDVKSIKEVRTGKNTETFRTNGINDQISEDCAFSIIYGENYESLDLVANSADMANIWVTGLRYLISYGKHTLNMIESNQNNMRSSWLGDLFEEADANNSKHISICAAVQLIKNLNPGLKNIKIELKFKEFHKSKDKVGCGVTKEEFIEVFHDLCTRPEMYFLLVQFSSNKEFLDTKDLTMFLEAEQGMAQVSEDTSLEVIQSYEPSKEGQLKGWLSLDGFTNYLMSPECHIFDPEQKTVCQDMNQPLSHYYINASHNTYLIEDQFRGPSDITGYIRALKMGCRSVELDVWDGPDNEPVIYTVCDVINKYAFVASDFPLILCLENHCCLKQQRVMFQHLKKILGDKIHMDPPSPEDSYLPSPFDLKCKILLKGKKLGTICISSEGEVTDEDEGAEIQRHWELCSFNEVFASRCASEFPGDFVNYNKKLLARVYPSPMRIDSSNMNPQDFWKCGCQIVAMNYQTPGLMMDLNIGWFRQNGNCGYVLRPAIMREQVSYFSANTKDSVPGVSPQLLHIKIISGQNFPKPKGSGAKGDVVDPYVYVEIHGIPADCAEQRTKTVNQNGENPLFDESFEFQINLPELAMVRFVVLDDDYIGDEFIGQYTIPFECLQPGFRHTPLQSLTGEVLPHAWLFVHVAITNRRGGGKPHKRGLSVRKGKRSREYATMRVLVIKAVDDIFKTAILPLREATDLRENMQNAIVPFKELCGLSAVANLKQCILALSSRLTGADNNPLLVFNLKDQYPTMEPQGQLPDVLKKVVTTYDMVSTRGLLFEQYHVFLFYKVTMAFHENLHDMAVKEGLKGRKLAKAVESFTWNITILKGRRALVRESLSVEMGEPSRRTTISAALHQLGLYGRVARRKPLLNKRHMTAHLPKGP</sequence>
<dbReference type="GO" id="GO:0048015">
    <property type="term" value="P:phosphatidylinositol-mediated signaling"/>
    <property type="evidence" value="ECO:0007669"/>
    <property type="project" value="TreeGrafter"/>
</dbReference>
<dbReference type="SUPFAM" id="SSF50729">
    <property type="entry name" value="PH domain-like"/>
    <property type="match status" value="1"/>
</dbReference>
<dbReference type="PANTHER" id="PTHR10336">
    <property type="entry name" value="PHOSPHOINOSITIDE-SPECIFIC PHOSPHOLIPASE C FAMILY PROTEIN"/>
    <property type="match status" value="1"/>
</dbReference>
<evidence type="ECO:0000256" key="5">
    <source>
        <dbReference type="RuleBase" id="RU361133"/>
    </source>
</evidence>
<dbReference type="Gene3D" id="3.20.20.190">
    <property type="entry name" value="Phosphatidylinositol (PI) phosphodiesterase"/>
    <property type="match status" value="1"/>
</dbReference>
<evidence type="ECO:0000256" key="3">
    <source>
        <dbReference type="ARBA" id="ARBA00022553"/>
    </source>
</evidence>
<evidence type="ECO:0000259" key="8">
    <source>
        <dbReference type="PROSITE" id="PS50008"/>
    </source>
</evidence>
<reference evidence="9" key="3">
    <citation type="submission" date="2025-09" db="UniProtKB">
        <authorList>
            <consortium name="Ensembl"/>
        </authorList>
    </citation>
    <scope>IDENTIFICATION</scope>
</reference>
<dbReference type="SMART" id="SM00149">
    <property type="entry name" value="PLCYc"/>
    <property type="match status" value="1"/>
</dbReference>
<dbReference type="InterPro" id="IPR011993">
    <property type="entry name" value="PH-like_dom_sf"/>
</dbReference>
<name>A0A4W5NPD1_9TELE</name>
<feature type="domain" description="PH" evidence="6">
    <location>
        <begin position="15"/>
        <end position="125"/>
    </location>
</feature>
<dbReference type="Gene3D" id="2.60.40.150">
    <property type="entry name" value="C2 domain"/>
    <property type="match status" value="1"/>
</dbReference>
<protein>
    <recommendedName>
        <fullName evidence="5">Phosphoinositide phospholipase C</fullName>
        <ecNumber evidence="5">3.1.4.11</ecNumber>
    </recommendedName>
</protein>
<dbReference type="SMART" id="SM00148">
    <property type="entry name" value="PLCXc"/>
    <property type="match status" value="1"/>
</dbReference>
<dbReference type="GeneTree" id="ENSGT00940000155660"/>
<dbReference type="Ensembl" id="ENSHHUT00000052741.1">
    <property type="protein sequence ID" value="ENSHHUP00000050934.1"/>
    <property type="gene ID" value="ENSHHUG00000030685.1"/>
</dbReference>
<dbReference type="PRINTS" id="PR00390">
    <property type="entry name" value="PHPHLIPASEC"/>
</dbReference>
<evidence type="ECO:0000259" key="7">
    <source>
        <dbReference type="PROSITE" id="PS50004"/>
    </source>
</evidence>
<dbReference type="GO" id="GO:0007214">
    <property type="term" value="P:gamma-aminobutyric acid signaling pathway"/>
    <property type="evidence" value="ECO:0007669"/>
    <property type="project" value="TreeGrafter"/>
</dbReference>
<dbReference type="Gene3D" id="2.30.29.30">
    <property type="entry name" value="Pleckstrin-homology domain (PH domain)/Phosphotyrosine-binding domain (PTB)"/>
    <property type="match status" value="1"/>
</dbReference>
<keyword evidence="2" id="KW-0963">Cytoplasm</keyword>
<keyword evidence="4" id="KW-0807">Transducer</keyword>
<keyword evidence="5" id="KW-0442">Lipid degradation</keyword>
<keyword evidence="10" id="KW-1185">Reference proteome</keyword>
<dbReference type="SMART" id="SM00233">
    <property type="entry name" value="PH"/>
    <property type="match status" value="1"/>
</dbReference>
<dbReference type="FunFam" id="2.30.29.30:FF:000025">
    <property type="entry name" value="Phosphoinositide phospholipase C"/>
    <property type="match status" value="1"/>
</dbReference>
<dbReference type="InterPro" id="IPR000909">
    <property type="entry name" value="PLipase_C_PInositol-sp_X_dom"/>
</dbReference>
<dbReference type="GO" id="GO:0005737">
    <property type="term" value="C:cytoplasm"/>
    <property type="evidence" value="ECO:0007669"/>
    <property type="project" value="UniProtKB-SubCell"/>
</dbReference>
<dbReference type="FunFam" id="3.20.20.190:FF:000001">
    <property type="entry name" value="Phosphoinositide phospholipase C"/>
    <property type="match status" value="1"/>
</dbReference>
<dbReference type="SUPFAM" id="SSF51695">
    <property type="entry name" value="PLC-like phosphodiesterases"/>
    <property type="match status" value="1"/>
</dbReference>
<dbReference type="GO" id="GO:0051209">
    <property type="term" value="P:release of sequestered calcium ion into cytosol"/>
    <property type="evidence" value="ECO:0007669"/>
    <property type="project" value="TreeGrafter"/>
</dbReference>
<organism evidence="9 10">
    <name type="scientific">Hucho hucho</name>
    <name type="common">huchen</name>
    <dbReference type="NCBI Taxonomy" id="62062"/>
    <lineage>
        <taxon>Eukaryota</taxon>
        <taxon>Metazoa</taxon>
        <taxon>Chordata</taxon>
        <taxon>Craniata</taxon>
        <taxon>Vertebrata</taxon>
        <taxon>Euteleostomi</taxon>
        <taxon>Actinopterygii</taxon>
        <taxon>Neopterygii</taxon>
        <taxon>Teleostei</taxon>
        <taxon>Protacanthopterygii</taxon>
        <taxon>Salmoniformes</taxon>
        <taxon>Salmonidae</taxon>
        <taxon>Salmoninae</taxon>
        <taxon>Hucho</taxon>
    </lineage>
</organism>
<proteinExistence type="predicted"/>
<comment type="subcellular location">
    <subcellularLocation>
        <location evidence="1">Cytoplasm</location>
    </subcellularLocation>
</comment>
<dbReference type="InterPro" id="IPR017946">
    <property type="entry name" value="PLC-like_Pdiesterase_TIM-brl"/>
</dbReference>
<keyword evidence="5" id="KW-0443">Lipid metabolism</keyword>
<dbReference type="Proteomes" id="UP000314982">
    <property type="component" value="Unassembled WGS sequence"/>
</dbReference>
<dbReference type="PROSITE" id="PS50003">
    <property type="entry name" value="PH_DOMAIN"/>
    <property type="match status" value="1"/>
</dbReference>
<evidence type="ECO:0000313" key="9">
    <source>
        <dbReference type="Ensembl" id="ENSHHUP00000050934.1"/>
    </source>
</evidence>
<dbReference type="PANTHER" id="PTHR10336:SF84">
    <property type="entry name" value="INACTIVE PHOSPHOLIPASE C-LIKE PROTEIN 2"/>
    <property type="match status" value="1"/>
</dbReference>
<keyword evidence="5" id="KW-0378">Hydrolase</keyword>
<dbReference type="PROSITE" id="PS50007">
    <property type="entry name" value="PIPLC_X_DOMAIN"/>
    <property type="match status" value="1"/>
</dbReference>
<evidence type="ECO:0000256" key="2">
    <source>
        <dbReference type="ARBA" id="ARBA00022490"/>
    </source>
</evidence>
<dbReference type="Pfam" id="PF00388">
    <property type="entry name" value="PI-PLC-X"/>
    <property type="match status" value="1"/>
</dbReference>
<evidence type="ECO:0000259" key="6">
    <source>
        <dbReference type="PROSITE" id="PS50003"/>
    </source>
</evidence>
<dbReference type="InterPro" id="IPR001711">
    <property type="entry name" value="PLipase_C_Pinositol-sp_Y"/>
</dbReference>
<evidence type="ECO:0000256" key="4">
    <source>
        <dbReference type="ARBA" id="ARBA00023224"/>
    </source>
</evidence>
<dbReference type="PROSITE" id="PS50004">
    <property type="entry name" value="C2"/>
    <property type="match status" value="1"/>
</dbReference>
<dbReference type="GO" id="GO:0032228">
    <property type="term" value="P:regulation of synaptic transmission, GABAergic"/>
    <property type="evidence" value="ECO:0007669"/>
    <property type="project" value="TreeGrafter"/>
</dbReference>
<feature type="domain" description="PI-PLC Y-box" evidence="8">
    <location>
        <begin position="444"/>
        <end position="549"/>
    </location>
</feature>
<dbReference type="AlphaFoldDB" id="A0A4W5NPD1"/>
<dbReference type="InterPro" id="IPR000008">
    <property type="entry name" value="C2_dom"/>
</dbReference>
<dbReference type="SMART" id="SM00239">
    <property type="entry name" value="C2"/>
    <property type="match status" value="1"/>
</dbReference>
<dbReference type="Pfam" id="PF09279">
    <property type="entry name" value="EF-hand_like"/>
    <property type="match status" value="1"/>
</dbReference>
<comment type="catalytic activity">
    <reaction evidence="5">
        <text>a 1,2-diacyl-sn-glycero-3-phospho-(1D-myo-inositol-4,5-bisphosphate) + H2O = 1D-myo-inositol 1,4,5-trisphosphate + a 1,2-diacyl-sn-glycerol + H(+)</text>
        <dbReference type="Rhea" id="RHEA:33179"/>
        <dbReference type="ChEBI" id="CHEBI:15377"/>
        <dbReference type="ChEBI" id="CHEBI:15378"/>
        <dbReference type="ChEBI" id="CHEBI:17815"/>
        <dbReference type="ChEBI" id="CHEBI:58456"/>
        <dbReference type="ChEBI" id="CHEBI:203600"/>
        <dbReference type="EC" id="3.1.4.11"/>
    </reaction>
</comment>
<dbReference type="InterPro" id="IPR015359">
    <property type="entry name" value="PLC_EF-hand-like"/>
</dbReference>
<dbReference type="InterPro" id="IPR035892">
    <property type="entry name" value="C2_domain_sf"/>
</dbReference>
<reference evidence="10" key="1">
    <citation type="submission" date="2018-06" db="EMBL/GenBank/DDBJ databases">
        <title>Genome assembly of Danube salmon.</title>
        <authorList>
            <person name="Macqueen D.J."/>
            <person name="Gundappa M.K."/>
        </authorList>
    </citation>
    <scope>NUCLEOTIDE SEQUENCE [LARGE SCALE GENOMIC DNA]</scope>
</reference>
<dbReference type="InterPro" id="IPR001849">
    <property type="entry name" value="PH_domain"/>
</dbReference>
<keyword evidence="3" id="KW-0597">Phosphoprotein</keyword>
<accession>A0A4W5NPD1</accession>
<dbReference type="PROSITE" id="PS50008">
    <property type="entry name" value="PIPLC_Y_DOMAIN"/>
    <property type="match status" value="1"/>
</dbReference>
<dbReference type="InterPro" id="IPR001192">
    <property type="entry name" value="PI-PLC_fam"/>
</dbReference>
<dbReference type="Pfam" id="PF16457">
    <property type="entry name" value="PH_12"/>
    <property type="match status" value="1"/>
</dbReference>
<dbReference type="InterPro" id="IPR011992">
    <property type="entry name" value="EF-hand-dom_pair"/>
</dbReference>
<dbReference type="GO" id="GO:0004435">
    <property type="term" value="F:phosphatidylinositol-4,5-bisphosphate phospholipase C activity"/>
    <property type="evidence" value="ECO:0007669"/>
    <property type="project" value="UniProtKB-EC"/>
</dbReference>
<dbReference type="SUPFAM" id="SSF49562">
    <property type="entry name" value="C2 domain (Calcium/lipid-binding domain, CaLB)"/>
    <property type="match status" value="1"/>
</dbReference>
<evidence type="ECO:0000256" key="1">
    <source>
        <dbReference type="ARBA" id="ARBA00004496"/>
    </source>
</evidence>
<dbReference type="Pfam" id="PF00387">
    <property type="entry name" value="PI-PLC-Y"/>
    <property type="match status" value="1"/>
</dbReference>
<reference evidence="9" key="2">
    <citation type="submission" date="2025-08" db="UniProtKB">
        <authorList>
            <consortium name="Ensembl"/>
        </authorList>
    </citation>
    <scope>IDENTIFICATION</scope>
</reference>
<dbReference type="SUPFAM" id="SSF47473">
    <property type="entry name" value="EF-hand"/>
    <property type="match status" value="1"/>
</dbReference>
<dbReference type="GO" id="GO:0016042">
    <property type="term" value="P:lipid catabolic process"/>
    <property type="evidence" value="ECO:0007669"/>
    <property type="project" value="UniProtKB-KW"/>
</dbReference>
<evidence type="ECO:0000313" key="10">
    <source>
        <dbReference type="Proteomes" id="UP000314982"/>
    </source>
</evidence>
<dbReference type="Pfam" id="PF00168">
    <property type="entry name" value="C2"/>
    <property type="match status" value="1"/>
</dbReference>
<feature type="domain" description="C2" evidence="7">
    <location>
        <begin position="549"/>
        <end position="678"/>
    </location>
</feature>
<dbReference type="CDD" id="cd00275">
    <property type="entry name" value="C2_PLC_like"/>
    <property type="match status" value="1"/>
</dbReference>
<dbReference type="EC" id="3.1.4.11" evidence="5"/>
<dbReference type="FunFam" id="1.10.238.10:FF:000005">
    <property type="entry name" value="Phosphoinositide phospholipase C"/>
    <property type="match status" value="1"/>
</dbReference>
<dbReference type="Gene3D" id="1.10.238.10">
    <property type="entry name" value="EF-hand"/>
    <property type="match status" value="1"/>
</dbReference>
<dbReference type="GO" id="GO:0046488">
    <property type="term" value="P:phosphatidylinositol metabolic process"/>
    <property type="evidence" value="ECO:0007669"/>
    <property type="project" value="TreeGrafter"/>
</dbReference>
<dbReference type="CDD" id="cd13364">
    <property type="entry name" value="PH_PLC_eta"/>
    <property type="match status" value="1"/>
</dbReference>
<dbReference type="FunFam" id="2.60.40.150:FF:000017">
    <property type="entry name" value="Phosphoinositide phospholipase C"/>
    <property type="match status" value="1"/>
</dbReference>